<dbReference type="OrthoDB" id="442176at2759"/>
<dbReference type="STRING" id="503106.A0A218Z3U0"/>
<organism evidence="3 4">
    <name type="scientific">Diplocarpon coronariae</name>
    <dbReference type="NCBI Taxonomy" id="2795749"/>
    <lineage>
        <taxon>Eukaryota</taxon>
        <taxon>Fungi</taxon>
        <taxon>Dikarya</taxon>
        <taxon>Ascomycota</taxon>
        <taxon>Pezizomycotina</taxon>
        <taxon>Leotiomycetes</taxon>
        <taxon>Helotiales</taxon>
        <taxon>Drepanopezizaceae</taxon>
        <taxon>Diplocarpon</taxon>
    </lineage>
</organism>
<dbReference type="Proteomes" id="UP000242519">
    <property type="component" value="Unassembled WGS sequence"/>
</dbReference>
<sequence>MNGKGSDHRTAIFAASGSGHANVVLELIKRGANLEAKDLAAETALAAASRNGHSVVQCKGLYRFERRLQLDATLACTDITINVGTDRTSVIDLAMLSENREIRLLLSHSAAQMLDQTKPHHASQSKNLADLRPARQTRFSNDCRALMAHLQNPSPLGKPASAVVEDTDLHLSLFRPLFALGNECGKGSFSQVHGCRHRASGLHYCAKMATNPGCMKSIVDEFRLLRRLKHDNIIRVKGIFLTASSVSMVTELALHGDFCNYVFAKQKLSDAEARACFTQIFGAIKYLVDSLSHAYPGTLYVF</sequence>
<dbReference type="InParanoid" id="A0A218Z3U0"/>
<evidence type="ECO:0000313" key="4">
    <source>
        <dbReference type="Proteomes" id="UP000242519"/>
    </source>
</evidence>
<dbReference type="Gene3D" id="1.10.510.10">
    <property type="entry name" value="Transferase(Phosphotransferase) domain 1"/>
    <property type="match status" value="1"/>
</dbReference>
<dbReference type="AlphaFoldDB" id="A0A218Z3U0"/>
<evidence type="ECO:0000313" key="3">
    <source>
        <dbReference type="EMBL" id="OWP02761.1"/>
    </source>
</evidence>
<dbReference type="InterPro" id="IPR011009">
    <property type="entry name" value="Kinase-like_dom_sf"/>
</dbReference>
<dbReference type="SUPFAM" id="SSF56112">
    <property type="entry name" value="Protein kinase-like (PK-like)"/>
    <property type="match status" value="1"/>
</dbReference>
<dbReference type="PROSITE" id="PS50297">
    <property type="entry name" value="ANK_REP_REGION"/>
    <property type="match status" value="1"/>
</dbReference>
<dbReference type="PROSITE" id="PS50088">
    <property type="entry name" value="ANK_REPEAT"/>
    <property type="match status" value="1"/>
</dbReference>
<dbReference type="GO" id="GO:0004672">
    <property type="term" value="F:protein kinase activity"/>
    <property type="evidence" value="ECO:0007669"/>
    <property type="project" value="InterPro"/>
</dbReference>
<dbReference type="GO" id="GO:0005524">
    <property type="term" value="F:ATP binding"/>
    <property type="evidence" value="ECO:0007669"/>
    <property type="project" value="InterPro"/>
</dbReference>
<dbReference type="InterPro" id="IPR036770">
    <property type="entry name" value="Ankyrin_rpt-contain_sf"/>
</dbReference>
<name>A0A218Z3U0_9HELO</name>
<dbReference type="Pfam" id="PF00023">
    <property type="entry name" value="Ank"/>
    <property type="match status" value="1"/>
</dbReference>
<dbReference type="InterPro" id="IPR002110">
    <property type="entry name" value="Ankyrin_rpt"/>
</dbReference>
<feature type="repeat" description="ANK" evidence="1">
    <location>
        <begin position="7"/>
        <end position="39"/>
    </location>
</feature>
<dbReference type="PROSITE" id="PS50011">
    <property type="entry name" value="PROTEIN_KINASE_DOM"/>
    <property type="match status" value="1"/>
</dbReference>
<dbReference type="PANTHER" id="PTHR24347">
    <property type="entry name" value="SERINE/THREONINE-PROTEIN KINASE"/>
    <property type="match status" value="1"/>
</dbReference>
<proteinExistence type="predicted"/>
<evidence type="ECO:0000259" key="2">
    <source>
        <dbReference type="PROSITE" id="PS50011"/>
    </source>
</evidence>
<dbReference type="EMBL" id="MZNU01000217">
    <property type="protein sequence ID" value="OWP02761.1"/>
    <property type="molecule type" value="Genomic_DNA"/>
</dbReference>
<protein>
    <recommendedName>
        <fullName evidence="2">Protein kinase domain-containing protein</fullName>
    </recommendedName>
</protein>
<keyword evidence="4" id="KW-1185">Reference proteome</keyword>
<feature type="domain" description="Protein kinase" evidence="2">
    <location>
        <begin position="178"/>
        <end position="302"/>
    </location>
</feature>
<dbReference type="Gene3D" id="1.25.40.20">
    <property type="entry name" value="Ankyrin repeat-containing domain"/>
    <property type="match status" value="1"/>
</dbReference>
<evidence type="ECO:0000256" key="1">
    <source>
        <dbReference type="PROSITE-ProRule" id="PRU00023"/>
    </source>
</evidence>
<accession>A0A218Z3U0</accession>
<gene>
    <name evidence="3" type="ORF">B2J93_99</name>
</gene>
<dbReference type="SUPFAM" id="SSF48403">
    <property type="entry name" value="Ankyrin repeat"/>
    <property type="match status" value="1"/>
</dbReference>
<keyword evidence="1" id="KW-0040">ANK repeat</keyword>
<dbReference type="InterPro" id="IPR000719">
    <property type="entry name" value="Prot_kinase_dom"/>
</dbReference>
<comment type="caution">
    <text evidence="3">The sequence shown here is derived from an EMBL/GenBank/DDBJ whole genome shotgun (WGS) entry which is preliminary data.</text>
</comment>
<dbReference type="SMART" id="SM00220">
    <property type="entry name" value="S_TKc"/>
    <property type="match status" value="1"/>
</dbReference>
<reference evidence="3 4" key="1">
    <citation type="submission" date="2017-04" db="EMBL/GenBank/DDBJ databases">
        <title>Draft genome sequence of Marssonina coronaria NL1: causal agent of apple blotch.</title>
        <authorList>
            <person name="Cheng Q."/>
        </authorList>
    </citation>
    <scope>NUCLEOTIDE SEQUENCE [LARGE SCALE GENOMIC DNA]</scope>
    <source>
        <strain evidence="3 4">NL1</strain>
    </source>
</reference>
<dbReference type="Pfam" id="PF00069">
    <property type="entry name" value="Pkinase"/>
    <property type="match status" value="1"/>
</dbReference>